<sequence>MFPILLSAFTSGVSMAVFFTAIAWFIESTFNSSLLVSVVLSSGYIITFFALPYIGHLTDKTTCKKMLNIIYIAGAFNALVFLIINPATHDSLLSFIVILLSTAVFTLIRASDQVIRSTYMKKVLPEHKLYHANRLLEMVRQGITFLSGGIAFLILQDKSIQNVCSIALICFSFSLVINRYIPRDIINEVDASTPPEPKKLTMYHNGYVFFLGDKKRIIELLSLFPYICVVFLNALYPALFTHIGAPVSAYAILVVPYGLGAIIGSMLNTQSWVPTLKSVYVIFGSGFIIGLLLPLFFKSLPAVYICLFVIAFCHSHIRVRRNTLIMTQAESKELARILAFNEVLFICLSTVLSLGLSLIADRLDFWLAWEIVIALNSMVLLLIVLTKNPVTEPCTPMESAAQHDR</sequence>
<protein>
    <recommendedName>
        <fullName evidence="9">MFS transporter</fullName>
    </recommendedName>
</protein>
<accession>A0A5Q2VEM5</accession>
<feature type="transmembrane region" description="Helical" evidence="6">
    <location>
        <begin position="5"/>
        <end position="26"/>
    </location>
</feature>
<keyword evidence="5 6" id="KW-0472">Membrane</keyword>
<organism evidence="7 8">
    <name type="scientific">Serratia proteamaculans</name>
    <dbReference type="NCBI Taxonomy" id="28151"/>
    <lineage>
        <taxon>Bacteria</taxon>
        <taxon>Pseudomonadati</taxon>
        <taxon>Pseudomonadota</taxon>
        <taxon>Gammaproteobacteria</taxon>
        <taxon>Enterobacterales</taxon>
        <taxon>Yersiniaceae</taxon>
        <taxon>Serratia</taxon>
    </lineage>
</organism>
<keyword evidence="3 6" id="KW-0812">Transmembrane</keyword>
<evidence type="ECO:0000313" key="8">
    <source>
        <dbReference type="Proteomes" id="UP000381260"/>
    </source>
</evidence>
<dbReference type="Proteomes" id="UP000381260">
    <property type="component" value="Chromosome"/>
</dbReference>
<evidence type="ECO:0000313" key="7">
    <source>
        <dbReference type="EMBL" id="QGH62858.1"/>
    </source>
</evidence>
<keyword evidence="4 6" id="KW-1133">Transmembrane helix</keyword>
<feature type="transmembrane region" description="Helical" evidence="6">
    <location>
        <begin position="366"/>
        <end position="385"/>
    </location>
</feature>
<feature type="transmembrane region" description="Helical" evidence="6">
    <location>
        <begin position="32"/>
        <end position="54"/>
    </location>
</feature>
<dbReference type="InterPro" id="IPR036259">
    <property type="entry name" value="MFS_trans_sf"/>
</dbReference>
<dbReference type="GO" id="GO:0005886">
    <property type="term" value="C:plasma membrane"/>
    <property type="evidence" value="ECO:0007669"/>
    <property type="project" value="UniProtKB-SubCell"/>
</dbReference>
<evidence type="ECO:0000256" key="4">
    <source>
        <dbReference type="ARBA" id="ARBA00022989"/>
    </source>
</evidence>
<evidence type="ECO:0000256" key="3">
    <source>
        <dbReference type="ARBA" id="ARBA00022692"/>
    </source>
</evidence>
<evidence type="ECO:0000256" key="6">
    <source>
        <dbReference type="SAM" id="Phobius"/>
    </source>
</evidence>
<dbReference type="EMBL" id="CP045913">
    <property type="protein sequence ID" value="QGH62858.1"/>
    <property type="molecule type" value="Genomic_DNA"/>
</dbReference>
<gene>
    <name evidence="7" type="ORF">GHV41_19380</name>
</gene>
<name>A0A5Q2VEM5_SERPR</name>
<feature type="transmembrane region" description="Helical" evidence="6">
    <location>
        <begin position="217"/>
        <end position="236"/>
    </location>
</feature>
<evidence type="ECO:0000256" key="2">
    <source>
        <dbReference type="ARBA" id="ARBA00022475"/>
    </source>
</evidence>
<evidence type="ECO:0008006" key="9">
    <source>
        <dbReference type="Google" id="ProtNLM"/>
    </source>
</evidence>
<evidence type="ECO:0000256" key="1">
    <source>
        <dbReference type="ARBA" id="ARBA00004651"/>
    </source>
</evidence>
<dbReference type="PANTHER" id="PTHR23513">
    <property type="entry name" value="INTEGRAL MEMBRANE EFFLUX PROTEIN-RELATED"/>
    <property type="match status" value="1"/>
</dbReference>
<feature type="transmembrane region" description="Helical" evidence="6">
    <location>
        <begin position="66"/>
        <end position="85"/>
    </location>
</feature>
<evidence type="ECO:0000256" key="5">
    <source>
        <dbReference type="ARBA" id="ARBA00023136"/>
    </source>
</evidence>
<proteinExistence type="predicted"/>
<keyword evidence="2" id="KW-1003">Cell membrane</keyword>
<feature type="transmembrane region" description="Helical" evidence="6">
    <location>
        <begin position="302"/>
        <end position="319"/>
    </location>
</feature>
<feature type="transmembrane region" description="Helical" evidence="6">
    <location>
        <begin position="248"/>
        <end position="267"/>
    </location>
</feature>
<comment type="subcellular location">
    <subcellularLocation>
        <location evidence="1">Cell membrane</location>
        <topology evidence="1">Multi-pass membrane protein</topology>
    </subcellularLocation>
</comment>
<feature type="transmembrane region" description="Helical" evidence="6">
    <location>
        <begin position="91"/>
        <end position="111"/>
    </location>
</feature>
<dbReference type="SUPFAM" id="SSF103473">
    <property type="entry name" value="MFS general substrate transporter"/>
    <property type="match status" value="1"/>
</dbReference>
<dbReference type="AlphaFoldDB" id="A0A5Q2VEM5"/>
<dbReference type="Gene3D" id="1.20.1250.20">
    <property type="entry name" value="MFS general substrate transporter like domains"/>
    <property type="match status" value="1"/>
</dbReference>
<feature type="transmembrane region" description="Helical" evidence="6">
    <location>
        <begin position="279"/>
        <end position="296"/>
    </location>
</feature>
<reference evidence="7 8" key="1">
    <citation type="submission" date="2019-11" db="EMBL/GenBank/DDBJ databases">
        <title>The Phosphoenolpyruvate Phosphotransferase System Regulates Serratia proteamaculans 336X Biofilm Formation and Wheat Roots colonization.</title>
        <authorList>
            <person name="Liu F."/>
        </authorList>
    </citation>
    <scope>NUCLEOTIDE SEQUENCE [LARGE SCALE GENOMIC DNA]</scope>
    <source>
        <strain evidence="7 8">336X</strain>
    </source>
</reference>
<feature type="transmembrane region" description="Helical" evidence="6">
    <location>
        <begin position="339"/>
        <end position="360"/>
    </location>
</feature>
<dbReference type="PANTHER" id="PTHR23513:SF11">
    <property type="entry name" value="STAPHYLOFERRIN A TRANSPORTER"/>
    <property type="match status" value="1"/>
</dbReference>